<organism evidence="1 2">
    <name type="scientific">Tahibacter soli</name>
    <dbReference type="NCBI Taxonomy" id="2983605"/>
    <lineage>
        <taxon>Bacteria</taxon>
        <taxon>Pseudomonadati</taxon>
        <taxon>Pseudomonadota</taxon>
        <taxon>Gammaproteobacteria</taxon>
        <taxon>Lysobacterales</taxon>
        <taxon>Rhodanobacteraceae</taxon>
        <taxon>Tahibacter</taxon>
    </lineage>
</organism>
<proteinExistence type="predicted"/>
<evidence type="ECO:0000313" key="2">
    <source>
        <dbReference type="Proteomes" id="UP001139971"/>
    </source>
</evidence>
<sequence>MSFRPTKTVLALGLIAFAAFGRQARADLSLEDVVERVQKEIQGRVLKAEEVTIGKKKLYRIKLLTRDGKVQVLKIAADEKEIRNASPAG</sequence>
<reference evidence="1" key="1">
    <citation type="submission" date="2023-02" db="EMBL/GenBank/DDBJ databases">
        <title>Tahibacter soli sp. nov. isolated from soil.</title>
        <authorList>
            <person name="Baek J.H."/>
            <person name="Lee J.K."/>
            <person name="Choi D.G."/>
            <person name="Jeon C.O."/>
        </authorList>
    </citation>
    <scope>NUCLEOTIDE SEQUENCE</scope>
    <source>
        <strain evidence="1">BL</strain>
    </source>
</reference>
<dbReference type="RefSeq" id="WP_263541509.1">
    <property type="nucleotide sequence ID" value="NZ_JAOVZO020000018.1"/>
</dbReference>
<gene>
    <name evidence="1" type="ORF">OD750_015075</name>
</gene>
<keyword evidence="2" id="KW-1185">Reference proteome</keyword>
<comment type="caution">
    <text evidence="1">The sequence shown here is derived from an EMBL/GenBank/DDBJ whole genome shotgun (WGS) entry which is preliminary data.</text>
</comment>
<accession>A0A9X3YLM6</accession>
<protein>
    <recommendedName>
        <fullName evidence="3">PepSY domain-containing protein</fullName>
    </recommendedName>
</protein>
<dbReference type="Proteomes" id="UP001139971">
    <property type="component" value="Unassembled WGS sequence"/>
</dbReference>
<dbReference type="EMBL" id="JAOVZO020000018">
    <property type="protein sequence ID" value="MDC8013864.1"/>
    <property type="molecule type" value="Genomic_DNA"/>
</dbReference>
<evidence type="ECO:0008006" key="3">
    <source>
        <dbReference type="Google" id="ProtNLM"/>
    </source>
</evidence>
<name>A0A9X3YLM6_9GAMM</name>
<evidence type="ECO:0000313" key="1">
    <source>
        <dbReference type="EMBL" id="MDC8013864.1"/>
    </source>
</evidence>
<dbReference type="AlphaFoldDB" id="A0A9X3YLM6"/>